<evidence type="ECO:0000313" key="5">
    <source>
        <dbReference type="Proteomes" id="UP000827892"/>
    </source>
</evidence>
<keyword evidence="6" id="KW-1185">Reference proteome</keyword>
<keyword evidence="1" id="KW-0175">Coiled coil</keyword>
<name>A0AAE9A7U3_CAEBR</name>
<dbReference type="Proteomes" id="UP000829354">
    <property type="component" value="Chromosome IV"/>
</dbReference>
<feature type="region of interest" description="Disordered" evidence="2">
    <location>
        <begin position="64"/>
        <end position="98"/>
    </location>
</feature>
<dbReference type="EMBL" id="CP090894">
    <property type="protein sequence ID" value="ULT93097.1"/>
    <property type="molecule type" value="Genomic_DNA"/>
</dbReference>
<feature type="coiled-coil region" evidence="1">
    <location>
        <begin position="222"/>
        <end position="256"/>
    </location>
</feature>
<dbReference type="Proteomes" id="UP000827892">
    <property type="component" value="Chromosome IV"/>
</dbReference>
<sequence length="261" mass="29749">MFLILTLLILLIFLGVLVYFGTGFVAGKKKENGNKELPNSKNSNSLLLPKTTETKNTFFPCEALSKAPEDPEDSSISEDVSQNSKRSSEDLPEESISRKLLETEGLPNIESEHSLEQDFQLKIEDWKISKTPEGSPKSTSSCISSEISLDNLIEEEDIEDEQPSPMKFIGDPSIRLRPSSLPVGTFNSASTSSASIFNFSRKTPEFVPRMMLEEFEMLDRSVEKRKMDIQNLLKRIESAKRRHRRFSEEIQRVQIEHNIRY</sequence>
<reference evidence="3 5" key="2">
    <citation type="submission" date="2022-05" db="EMBL/GenBank/DDBJ databases">
        <title>Chromosome-level reference genomes for two strains of Caenorhabditis briggsae: an improved platform for comparative genomics.</title>
        <authorList>
            <person name="Stevens L."/>
            <person name="Andersen E.C."/>
        </authorList>
    </citation>
    <scope>NUCLEOTIDE SEQUENCE [LARGE SCALE GENOMIC DNA]</scope>
    <source>
        <strain evidence="3">QX1410_ONT</strain>
        <tissue evidence="3">Whole-organism</tissue>
    </source>
</reference>
<evidence type="ECO:0000313" key="4">
    <source>
        <dbReference type="EMBL" id="UMM26359.1"/>
    </source>
</evidence>
<protein>
    <submittedName>
        <fullName evidence="3">Uncharacterized protein</fullName>
    </submittedName>
</protein>
<dbReference type="AlphaFoldDB" id="A0AAE9A7U3"/>
<evidence type="ECO:0000256" key="1">
    <source>
        <dbReference type="SAM" id="Coils"/>
    </source>
</evidence>
<evidence type="ECO:0000313" key="6">
    <source>
        <dbReference type="Proteomes" id="UP000829354"/>
    </source>
</evidence>
<proteinExistence type="predicted"/>
<accession>A0AAE9A7U3</accession>
<organism evidence="3 5">
    <name type="scientific">Caenorhabditis briggsae</name>
    <dbReference type="NCBI Taxonomy" id="6238"/>
    <lineage>
        <taxon>Eukaryota</taxon>
        <taxon>Metazoa</taxon>
        <taxon>Ecdysozoa</taxon>
        <taxon>Nematoda</taxon>
        <taxon>Chromadorea</taxon>
        <taxon>Rhabditida</taxon>
        <taxon>Rhabditina</taxon>
        <taxon>Rhabditomorpha</taxon>
        <taxon>Rhabditoidea</taxon>
        <taxon>Rhabditidae</taxon>
        <taxon>Peloderinae</taxon>
        <taxon>Caenorhabditis</taxon>
    </lineage>
</organism>
<evidence type="ECO:0000256" key="2">
    <source>
        <dbReference type="SAM" id="MobiDB-lite"/>
    </source>
</evidence>
<reference evidence="4 6" key="1">
    <citation type="submission" date="2022-04" db="EMBL/GenBank/DDBJ databases">
        <title>Chromosome-level reference genomes for two strains of Caenorhabditis briggsae: an improved platform for comparative genomics.</title>
        <authorList>
            <person name="Stevens L."/>
            <person name="Andersen E."/>
        </authorList>
    </citation>
    <scope>NUCLEOTIDE SEQUENCE [LARGE SCALE GENOMIC DNA]</scope>
    <source>
        <strain evidence="4">VX34</strain>
        <tissue evidence="4">Whole-organism</tissue>
    </source>
</reference>
<evidence type="ECO:0000313" key="3">
    <source>
        <dbReference type="EMBL" id="ULT93097.1"/>
    </source>
</evidence>
<gene>
    <name evidence="3" type="ORF">L3Y34_002942</name>
    <name evidence="4" type="ORF">L5515_010098</name>
</gene>
<dbReference type="EMBL" id="CP092623">
    <property type="protein sequence ID" value="UMM26359.1"/>
    <property type="molecule type" value="Genomic_DNA"/>
</dbReference>